<dbReference type="RefSeq" id="WP_380935802.1">
    <property type="nucleotide sequence ID" value="NZ_JBHUPB010000005.1"/>
</dbReference>
<dbReference type="Pfam" id="PF17132">
    <property type="entry name" value="Glyco_hydro_106"/>
    <property type="match status" value="1"/>
</dbReference>
<dbReference type="GO" id="GO:0016787">
    <property type="term" value="F:hydrolase activity"/>
    <property type="evidence" value="ECO:0007669"/>
    <property type="project" value="UniProtKB-KW"/>
</dbReference>
<proteinExistence type="predicted"/>
<dbReference type="PANTHER" id="PTHR36848:SF2">
    <property type="entry name" value="SECRETED PROTEIN"/>
    <property type="match status" value="1"/>
</dbReference>
<dbReference type="EMBL" id="JBHUPB010000005">
    <property type="protein sequence ID" value="MFD2967228.1"/>
    <property type="molecule type" value="Genomic_DNA"/>
</dbReference>
<comment type="caution">
    <text evidence="2">The sequence shown here is derived from an EMBL/GenBank/DDBJ whole genome shotgun (WGS) entry which is preliminary data.</text>
</comment>
<evidence type="ECO:0000313" key="2">
    <source>
        <dbReference type="EMBL" id="MFD2967228.1"/>
    </source>
</evidence>
<keyword evidence="2" id="KW-0378">Hydrolase</keyword>
<protein>
    <submittedName>
        <fullName evidence="2">Glycosyl hydrolase</fullName>
    </submittedName>
</protein>
<keyword evidence="1" id="KW-0732">Signal</keyword>
<evidence type="ECO:0000313" key="3">
    <source>
        <dbReference type="Proteomes" id="UP001597525"/>
    </source>
</evidence>
<dbReference type="PANTHER" id="PTHR36848">
    <property type="entry name" value="DNA-BINDING PROTEIN (PUTATIVE SECRETED PROTEIN)-RELATED"/>
    <property type="match status" value="1"/>
</dbReference>
<accession>A0ABW6BFL2</accession>
<organism evidence="2 3">
    <name type="scientific">Sphingobacterium bambusae</name>
    <dbReference type="NCBI Taxonomy" id="662858"/>
    <lineage>
        <taxon>Bacteria</taxon>
        <taxon>Pseudomonadati</taxon>
        <taxon>Bacteroidota</taxon>
        <taxon>Sphingobacteriia</taxon>
        <taxon>Sphingobacteriales</taxon>
        <taxon>Sphingobacteriaceae</taxon>
        <taxon>Sphingobacterium</taxon>
    </lineage>
</organism>
<dbReference type="InterPro" id="IPR053161">
    <property type="entry name" value="Ulvan_degrading_GH"/>
</dbReference>
<dbReference type="CDD" id="cd03143">
    <property type="entry name" value="A4_beta-galactosidase_middle_domain"/>
    <property type="match status" value="1"/>
</dbReference>
<sequence length="716" mass="82110">MKSLILLWIGCSCMIATLHAQPWQKMKADFQQMPTEHRPVPLWFWNNTEVMPMEIKKQMAQLQQAGYGGVSILPFGKDFKPKYLSEAYFEAYRVCLEEAKKLGMRVHIYDEYGFPSGTAGDINGDGVGRFKQRYPHLTNKRLDKTEIMVEKPGRFTATISRANLIGVVALDTLDHRRIDLSKLLKGEKIQWNAPQGAWKVMAFYCNDAGNSIVDYLDPEAASLYIEMTHEAYQKRFSDYFGNVVEGTFFDEPTMYYAEGRTWTPAFNEKFQKKYGFNPLLLYPALWYDIGPETVEARNYLFGFRAELFAEGYIRQVDEWSRKHGVYATGHLDNEEILNAVGTSGDFMKAFKYLEAPGIDKIGGQRPAERFYKLISSAAYNWDKYLVMSETFGDMGNISWDELFRISIDQYSKGINTLIPHAAWYNDQKVTFLPELSLRNPLYADSLRTFTDYLTRLNVLLKNDARWLGDIAVLYPIASMQGDHYFDGPLDYYKGGVELPYLDYTDLSVHLFDSLGFDHMYLHPEVLDAQCKVKDGQLSLHNKRQHNNFKVIVVPASRSLSLRNIEKIDAFAAAGGTVLFTTQLPAQATRREDDEKLRNILKGMLKRNNVHFLEKPTVRNLQAALQQVKTPFLLQFKQHPIPIIQKELAGKRILFFGNSSSDEKRSSFVLDGHFDLACWDPHTGEMESERAIIKREGSGTAVTVRLAPFKSLFLIER</sequence>
<feature type="signal peptide" evidence="1">
    <location>
        <begin position="1"/>
        <end position="20"/>
    </location>
</feature>
<keyword evidence="3" id="KW-1185">Reference proteome</keyword>
<feature type="chain" id="PRO_5046480524" evidence="1">
    <location>
        <begin position="21"/>
        <end position="716"/>
    </location>
</feature>
<evidence type="ECO:0000256" key="1">
    <source>
        <dbReference type="SAM" id="SignalP"/>
    </source>
</evidence>
<dbReference type="Proteomes" id="UP001597525">
    <property type="component" value="Unassembled WGS sequence"/>
</dbReference>
<gene>
    <name evidence="2" type="ORF">ACFS7Y_07510</name>
</gene>
<name>A0ABW6BFL2_9SPHI</name>
<reference evidence="3" key="1">
    <citation type="journal article" date="2019" name="Int. J. Syst. Evol. Microbiol.">
        <title>The Global Catalogue of Microorganisms (GCM) 10K type strain sequencing project: providing services to taxonomists for standard genome sequencing and annotation.</title>
        <authorList>
            <consortium name="The Broad Institute Genomics Platform"/>
            <consortium name="The Broad Institute Genome Sequencing Center for Infectious Disease"/>
            <person name="Wu L."/>
            <person name="Ma J."/>
        </authorList>
    </citation>
    <scope>NUCLEOTIDE SEQUENCE [LARGE SCALE GENOMIC DNA]</scope>
    <source>
        <strain evidence="3">KCTC 22814</strain>
    </source>
</reference>